<evidence type="ECO:0000313" key="2">
    <source>
        <dbReference type="EMBL" id="HEN41481.1"/>
    </source>
</evidence>
<feature type="domain" description="AAA+ ATPase" evidence="1">
    <location>
        <begin position="41"/>
        <end position="188"/>
    </location>
</feature>
<comment type="caution">
    <text evidence="2">The sequence shown here is derived from an EMBL/GenBank/DDBJ whole genome shotgun (WGS) entry which is preliminary data.</text>
</comment>
<dbReference type="AlphaFoldDB" id="A0A831UAV5"/>
<dbReference type="InterPro" id="IPR027417">
    <property type="entry name" value="P-loop_NTPase"/>
</dbReference>
<dbReference type="CDD" id="cd00009">
    <property type="entry name" value="AAA"/>
    <property type="match status" value="1"/>
</dbReference>
<dbReference type="InterPro" id="IPR003593">
    <property type="entry name" value="AAA+_ATPase"/>
</dbReference>
<dbReference type="EMBL" id="DSOV01000011">
    <property type="protein sequence ID" value="HEN41481.1"/>
    <property type="molecule type" value="Genomic_DNA"/>
</dbReference>
<sequence length="267" mass="30017">MYRDFYGLSEKPFSKTPDPRYLFLSPGHREALARLQYAVEERELALLTGDIGCGKTTISRALMDAVGNDGCFCFIVNPRLSAVEFLRTVARSLGIAEPAGAKDELLRQLTEAVYRLDGEKRCPVIIIDEAQLIPDQEVFDEIRLLTNFQLDDRNLMSVILMGQPELREMLAEPVHEALRQRIAMHYHLQPLTLDETMEYIDFRVEVAGGPSGLFSPDAIRRIFELSGGVPRKINILATNALLVGFGKDSAWIDASLVEELRDEASLY</sequence>
<evidence type="ECO:0000259" key="1">
    <source>
        <dbReference type="SMART" id="SM00382"/>
    </source>
</evidence>
<dbReference type="Gene3D" id="3.40.50.300">
    <property type="entry name" value="P-loop containing nucleotide triphosphate hydrolases"/>
    <property type="match status" value="1"/>
</dbReference>
<protein>
    <submittedName>
        <fullName evidence="2">AAA family ATPase</fullName>
    </submittedName>
</protein>
<gene>
    <name evidence="2" type="ORF">ENQ87_03755</name>
</gene>
<name>A0A831UAV5_GEOME</name>
<organism evidence="2">
    <name type="scientific">Geobacter metallireducens</name>
    <dbReference type="NCBI Taxonomy" id="28232"/>
    <lineage>
        <taxon>Bacteria</taxon>
        <taxon>Pseudomonadati</taxon>
        <taxon>Thermodesulfobacteriota</taxon>
        <taxon>Desulfuromonadia</taxon>
        <taxon>Geobacterales</taxon>
        <taxon>Geobacteraceae</taxon>
        <taxon>Geobacter</taxon>
    </lineage>
</organism>
<dbReference type="SUPFAM" id="SSF52540">
    <property type="entry name" value="P-loop containing nucleoside triphosphate hydrolases"/>
    <property type="match status" value="1"/>
</dbReference>
<accession>A0A831UAV5</accession>
<dbReference type="InterPro" id="IPR052026">
    <property type="entry name" value="ExeA_AAA_ATPase_DNA-bind"/>
</dbReference>
<dbReference type="PANTHER" id="PTHR35894:SF1">
    <property type="entry name" value="PHOSPHORIBULOKINASE _ URIDINE KINASE FAMILY"/>
    <property type="match status" value="1"/>
</dbReference>
<dbReference type="Pfam" id="PF13401">
    <property type="entry name" value="AAA_22"/>
    <property type="match status" value="1"/>
</dbReference>
<dbReference type="PANTHER" id="PTHR35894">
    <property type="entry name" value="GENERAL SECRETION PATHWAY PROTEIN A-RELATED"/>
    <property type="match status" value="1"/>
</dbReference>
<dbReference type="InterPro" id="IPR049945">
    <property type="entry name" value="AAA_22"/>
</dbReference>
<dbReference type="SMART" id="SM00382">
    <property type="entry name" value="AAA"/>
    <property type="match status" value="1"/>
</dbReference>
<proteinExistence type="predicted"/>
<dbReference type="GO" id="GO:0016887">
    <property type="term" value="F:ATP hydrolysis activity"/>
    <property type="evidence" value="ECO:0007669"/>
    <property type="project" value="InterPro"/>
</dbReference>
<reference evidence="2" key="1">
    <citation type="journal article" date="2020" name="mSystems">
        <title>Genome- and Community-Level Interaction Insights into Carbon Utilization and Element Cycling Functions of Hydrothermarchaeota in Hydrothermal Sediment.</title>
        <authorList>
            <person name="Zhou Z."/>
            <person name="Liu Y."/>
            <person name="Xu W."/>
            <person name="Pan J."/>
            <person name="Luo Z.H."/>
            <person name="Li M."/>
        </authorList>
    </citation>
    <scope>NUCLEOTIDE SEQUENCE [LARGE SCALE GENOMIC DNA]</scope>
    <source>
        <strain evidence="2">SpSt-349</strain>
    </source>
</reference>